<comment type="subcellular location">
    <subcellularLocation>
        <location evidence="2">Endoplasmic reticulum membrane</location>
    </subcellularLocation>
    <subcellularLocation>
        <location evidence="1">Microsome membrane</location>
    </subcellularLocation>
</comment>
<dbReference type="GO" id="GO:0004497">
    <property type="term" value="F:monooxygenase activity"/>
    <property type="evidence" value="ECO:0007669"/>
    <property type="project" value="UniProtKB-KW"/>
</dbReference>
<dbReference type="PANTHER" id="PTHR24289">
    <property type="entry name" value="STEROID 17-ALPHA-HYDROXYLASE/17,20 LYASE"/>
    <property type="match status" value="1"/>
</dbReference>
<keyword evidence="8" id="KW-0560">Oxidoreductase</keyword>
<keyword evidence="4" id="KW-0349">Heme</keyword>
<evidence type="ECO:0000256" key="5">
    <source>
        <dbReference type="ARBA" id="ARBA00022723"/>
    </source>
</evidence>
<gene>
    <name evidence="13" type="ORF">Cadr_000017524</name>
</gene>
<dbReference type="EMBL" id="JWIN03000012">
    <property type="protein sequence ID" value="KAB1269691.1"/>
    <property type="molecule type" value="Genomic_DNA"/>
</dbReference>
<protein>
    <submittedName>
        <fullName evidence="13">Cytochrome P450 2D15</fullName>
    </submittedName>
</protein>
<evidence type="ECO:0000256" key="11">
    <source>
        <dbReference type="SAM" id="MobiDB-lite"/>
    </source>
</evidence>
<evidence type="ECO:0000256" key="6">
    <source>
        <dbReference type="ARBA" id="ARBA00022824"/>
    </source>
</evidence>
<keyword evidence="12" id="KW-0812">Transmembrane</keyword>
<evidence type="ECO:0000256" key="2">
    <source>
        <dbReference type="ARBA" id="ARBA00004586"/>
    </source>
</evidence>
<keyword evidence="6" id="KW-0256">Endoplasmic reticulum</keyword>
<evidence type="ECO:0000256" key="10">
    <source>
        <dbReference type="ARBA" id="ARBA00023033"/>
    </source>
</evidence>
<evidence type="ECO:0000256" key="3">
    <source>
        <dbReference type="ARBA" id="ARBA00010617"/>
    </source>
</evidence>
<comment type="similarity">
    <text evidence="3">Belongs to the cytochrome P450 family.</text>
</comment>
<keyword evidence="14" id="KW-1185">Reference proteome</keyword>
<evidence type="ECO:0000256" key="4">
    <source>
        <dbReference type="ARBA" id="ARBA00022617"/>
    </source>
</evidence>
<evidence type="ECO:0000256" key="12">
    <source>
        <dbReference type="SAM" id="Phobius"/>
    </source>
</evidence>
<name>A0A5N4DF15_CAMDR</name>
<evidence type="ECO:0000256" key="7">
    <source>
        <dbReference type="ARBA" id="ARBA00022848"/>
    </source>
</evidence>
<evidence type="ECO:0000313" key="13">
    <source>
        <dbReference type="EMBL" id="KAB1269690.1"/>
    </source>
</evidence>
<dbReference type="EMBL" id="JWIN03000012">
    <property type="protein sequence ID" value="KAB1269690.1"/>
    <property type="molecule type" value="Genomic_DNA"/>
</dbReference>
<feature type="compositionally biased region" description="Basic and acidic residues" evidence="11">
    <location>
        <begin position="119"/>
        <end position="128"/>
    </location>
</feature>
<dbReference type="Pfam" id="PF00067">
    <property type="entry name" value="p450"/>
    <property type="match status" value="1"/>
</dbReference>
<evidence type="ECO:0000256" key="9">
    <source>
        <dbReference type="ARBA" id="ARBA00023004"/>
    </source>
</evidence>
<accession>A0A5N4DF15</accession>
<dbReference type="GO" id="GO:0020037">
    <property type="term" value="F:heme binding"/>
    <property type="evidence" value="ECO:0007669"/>
    <property type="project" value="InterPro"/>
</dbReference>
<dbReference type="InterPro" id="IPR002401">
    <property type="entry name" value="Cyt_P450_E_grp-I"/>
</dbReference>
<sequence length="137" mass="15281">MGLLTGDTLGTLAMAIVIFLLLVDLMHRRSLWVAHYPPGPMPLPVLGNLLQVNFQDPVHSFSKLRRRFGDVFSLQQVWTPVVVLNGLAAVREALVYHSQDTADRPPATVYEHLGLGPRSEGKRRKEETASWQGQGQQ</sequence>
<keyword evidence="7" id="KW-0492">Microsome</keyword>
<keyword evidence="12" id="KW-0472">Membrane</keyword>
<comment type="caution">
    <text evidence="13">The sequence shown here is derived from an EMBL/GenBank/DDBJ whole genome shotgun (WGS) entry which is preliminary data.</text>
</comment>
<feature type="transmembrane region" description="Helical" evidence="12">
    <location>
        <begin position="6"/>
        <end position="23"/>
    </location>
</feature>
<keyword evidence="9" id="KW-0408">Iron</keyword>
<dbReference type="AlphaFoldDB" id="A0A5N4DF15"/>
<reference evidence="13 14" key="2">
    <citation type="journal article" date="2019" name="Mol. Ecol. Resour.">
        <title>Improving Illumina assemblies with Hi-C and long reads: an example with the North African dromedary.</title>
        <authorList>
            <person name="Elbers J.P."/>
            <person name="Rogers M.F."/>
            <person name="Perelman P.L."/>
            <person name="Proskuryakova A.A."/>
            <person name="Serdyukova N.A."/>
            <person name="Johnson W.E."/>
            <person name="Horin P."/>
            <person name="Corander J."/>
            <person name="Murphy D."/>
            <person name="Burger P.A."/>
        </authorList>
    </citation>
    <scope>NUCLEOTIDE SEQUENCE [LARGE SCALE GENOMIC DNA]</scope>
    <source>
        <strain evidence="13">Drom800</strain>
        <tissue evidence="13">Blood</tissue>
    </source>
</reference>
<evidence type="ECO:0000256" key="1">
    <source>
        <dbReference type="ARBA" id="ARBA00004524"/>
    </source>
</evidence>
<dbReference type="GO" id="GO:0005506">
    <property type="term" value="F:iron ion binding"/>
    <property type="evidence" value="ECO:0007669"/>
    <property type="project" value="InterPro"/>
</dbReference>
<organism evidence="13 14">
    <name type="scientific">Camelus dromedarius</name>
    <name type="common">Dromedary</name>
    <name type="synonym">Arabian camel</name>
    <dbReference type="NCBI Taxonomy" id="9838"/>
    <lineage>
        <taxon>Eukaryota</taxon>
        <taxon>Metazoa</taxon>
        <taxon>Chordata</taxon>
        <taxon>Craniata</taxon>
        <taxon>Vertebrata</taxon>
        <taxon>Euteleostomi</taxon>
        <taxon>Mammalia</taxon>
        <taxon>Eutheria</taxon>
        <taxon>Laurasiatheria</taxon>
        <taxon>Artiodactyla</taxon>
        <taxon>Tylopoda</taxon>
        <taxon>Camelidae</taxon>
        <taxon>Camelus</taxon>
    </lineage>
</organism>
<dbReference type="PRINTS" id="PR00463">
    <property type="entry name" value="EP450I"/>
</dbReference>
<evidence type="ECO:0000313" key="14">
    <source>
        <dbReference type="Proteomes" id="UP000299084"/>
    </source>
</evidence>
<dbReference type="InterPro" id="IPR036396">
    <property type="entry name" value="Cyt_P450_sf"/>
</dbReference>
<keyword evidence="5" id="KW-0479">Metal-binding</keyword>
<reference evidence="13" key="1">
    <citation type="submission" date="2014-12" db="EMBL/GenBank/DDBJ databases">
        <authorList>
            <person name="Fitak R."/>
            <person name="Mohandesan E."/>
            <person name="Burger P.A."/>
            <person name="Jukka C."/>
        </authorList>
    </citation>
    <scope>NUCLEOTIDE SEQUENCE</scope>
    <source>
        <strain evidence="13">Drom800</strain>
        <tissue evidence="13">Blood</tissue>
    </source>
</reference>
<feature type="region of interest" description="Disordered" evidence="11">
    <location>
        <begin position="104"/>
        <end position="137"/>
    </location>
</feature>
<keyword evidence="10" id="KW-0503">Monooxygenase</keyword>
<dbReference type="Gene3D" id="1.10.630.10">
    <property type="entry name" value="Cytochrome P450"/>
    <property type="match status" value="1"/>
</dbReference>
<keyword evidence="12" id="KW-1133">Transmembrane helix</keyword>
<dbReference type="GO" id="GO:0005789">
    <property type="term" value="C:endoplasmic reticulum membrane"/>
    <property type="evidence" value="ECO:0007669"/>
    <property type="project" value="UniProtKB-SubCell"/>
</dbReference>
<proteinExistence type="inferred from homology"/>
<dbReference type="PANTHER" id="PTHR24289:SF1">
    <property type="entry name" value="STEROID 17-ALPHA-HYDROXYLASE_17,20 LYASE"/>
    <property type="match status" value="1"/>
</dbReference>
<dbReference type="Proteomes" id="UP000299084">
    <property type="component" value="Unassembled WGS sequence"/>
</dbReference>
<evidence type="ECO:0000256" key="8">
    <source>
        <dbReference type="ARBA" id="ARBA00023002"/>
    </source>
</evidence>
<dbReference type="GO" id="GO:0016705">
    <property type="term" value="F:oxidoreductase activity, acting on paired donors, with incorporation or reduction of molecular oxygen"/>
    <property type="evidence" value="ECO:0007669"/>
    <property type="project" value="InterPro"/>
</dbReference>
<dbReference type="SUPFAM" id="SSF48264">
    <property type="entry name" value="Cytochrome P450"/>
    <property type="match status" value="1"/>
</dbReference>
<dbReference type="InterPro" id="IPR001128">
    <property type="entry name" value="Cyt_P450"/>
</dbReference>